<proteinExistence type="predicted"/>
<dbReference type="STRING" id="709032.Sulku_1678"/>
<dbReference type="Proteomes" id="UP000008721">
    <property type="component" value="Chromosome"/>
</dbReference>
<dbReference type="Pfam" id="PF05016">
    <property type="entry name" value="ParE_toxin"/>
    <property type="match status" value="1"/>
</dbReference>
<keyword evidence="1" id="KW-1277">Toxin-antitoxin system</keyword>
<dbReference type="EMBL" id="CP002355">
    <property type="protein sequence ID" value="ADR34339.1"/>
    <property type="molecule type" value="Genomic_DNA"/>
</dbReference>
<evidence type="ECO:0000313" key="2">
    <source>
        <dbReference type="EMBL" id="ADR34339.1"/>
    </source>
</evidence>
<dbReference type="Gene3D" id="3.30.2310.20">
    <property type="entry name" value="RelE-like"/>
    <property type="match status" value="1"/>
</dbReference>
<gene>
    <name evidence="2" type="ordered locus">Sulku_1678</name>
</gene>
<dbReference type="OrthoDB" id="1362197at2"/>
<dbReference type="HOGENOM" id="CLU_147162_12_0_7"/>
<dbReference type="eggNOG" id="COG3668">
    <property type="taxonomic scope" value="Bacteria"/>
</dbReference>
<reference evidence="2 3" key="1">
    <citation type="journal article" date="2012" name="Stand. Genomic Sci.">
        <title>Complete genome sequence of the sulfur compounds oxidizing chemolithoautotroph Sulfuricurvum kujiense type strain (YK-1(T)).</title>
        <authorList>
            <person name="Han C."/>
            <person name="Kotsyurbenko O."/>
            <person name="Chertkov O."/>
            <person name="Held B."/>
            <person name="Lapidus A."/>
            <person name="Nolan M."/>
            <person name="Lucas S."/>
            <person name="Hammon N."/>
            <person name="Deshpande S."/>
            <person name="Cheng J.F."/>
            <person name="Tapia R."/>
            <person name="Goodwin L.A."/>
            <person name="Pitluck S."/>
            <person name="Liolios K."/>
            <person name="Pagani I."/>
            <person name="Ivanova N."/>
            <person name="Mavromatis K."/>
            <person name="Mikhailova N."/>
            <person name="Pati A."/>
            <person name="Chen A."/>
            <person name="Palaniappan K."/>
            <person name="Land M."/>
            <person name="Hauser L."/>
            <person name="Chang Y.J."/>
            <person name="Jeffries C.D."/>
            <person name="Brambilla E.M."/>
            <person name="Rohde M."/>
            <person name="Spring S."/>
            <person name="Sikorski J."/>
            <person name="Goker M."/>
            <person name="Woyke T."/>
            <person name="Bristow J."/>
            <person name="Eisen J.A."/>
            <person name="Markowitz V."/>
            <person name="Hugenholtz P."/>
            <person name="Kyrpides N.C."/>
            <person name="Klenk H.P."/>
            <person name="Detter J.C."/>
        </authorList>
    </citation>
    <scope>NUCLEOTIDE SEQUENCE [LARGE SCALE GENOMIC DNA]</scope>
    <source>
        <strain evidence="3">ATCC BAA-921 / DSM 16994 / JCM 11577 / YK-1</strain>
    </source>
</reference>
<dbReference type="AlphaFoldDB" id="E4U0M2"/>
<dbReference type="RefSeq" id="WP_013460536.1">
    <property type="nucleotide sequence ID" value="NC_014762.1"/>
</dbReference>
<dbReference type="KEGG" id="sku:Sulku_1678"/>
<organism evidence="2 3">
    <name type="scientific">Sulfuricurvum kujiense (strain ATCC BAA-921 / DSM 16994 / JCM 11577 / YK-1)</name>
    <dbReference type="NCBI Taxonomy" id="709032"/>
    <lineage>
        <taxon>Bacteria</taxon>
        <taxon>Pseudomonadati</taxon>
        <taxon>Campylobacterota</taxon>
        <taxon>Epsilonproteobacteria</taxon>
        <taxon>Campylobacterales</taxon>
        <taxon>Sulfurimonadaceae</taxon>
        <taxon>Sulfuricurvum</taxon>
    </lineage>
</organism>
<keyword evidence="3" id="KW-1185">Reference proteome</keyword>
<accession>E4U0M2</accession>
<evidence type="ECO:0000313" key="3">
    <source>
        <dbReference type="Proteomes" id="UP000008721"/>
    </source>
</evidence>
<dbReference type="InterPro" id="IPR035093">
    <property type="entry name" value="RelE/ParE_toxin_dom_sf"/>
</dbReference>
<dbReference type="InterPro" id="IPR007712">
    <property type="entry name" value="RelE/ParE_toxin"/>
</dbReference>
<sequence length="103" mass="12222">MRVNRSKRFNQELLVITKFIAINNPKNARSFYEGVKTFIETLIDNPRKGRPTENGNRELIHKGYTIPYLVDGEDIVIFGIFNQNEWNLERNKWILIVQKLLIF</sequence>
<protein>
    <submittedName>
        <fullName evidence="2">Plasmid stabilization system</fullName>
    </submittedName>
</protein>
<name>E4U0M2_SULKY</name>
<evidence type="ECO:0000256" key="1">
    <source>
        <dbReference type="ARBA" id="ARBA00022649"/>
    </source>
</evidence>